<protein>
    <submittedName>
        <fullName evidence="2">Uncharacterized protein</fullName>
    </submittedName>
</protein>
<reference evidence="3" key="2">
    <citation type="submission" date="2015-01" db="EMBL/GenBank/DDBJ databases">
        <title>Evolutionary Origins and Diversification of the Mycorrhizal Mutualists.</title>
        <authorList>
            <consortium name="DOE Joint Genome Institute"/>
            <consortium name="Mycorrhizal Genomics Consortium"/>
            <person name="Kohler A."/>
            <person name="Kuo A."/>
            <person name="Nagy L.G."/>
            <person name="Floudas D."/>
            <person name="Copeland A."/>
            <person name="Barry K.W."/>
            <person name="Cichocki N."/>
            <person name="Veneault-Fourrey C."/>
            <person name="LaButti K."/>
            <person name="Lindquist E.A."/>
            <person name="Lipzen A."/>
            <person name="Lundell T."/>
            <person name="Morin E."/>
            <person name="Murat C."/>
            <person name="Riley R."/>
            <person name="Ohm R."/>
            <person name="Sun H."/>
            <person name="Tunlid A."/>
            <person name="Henrissat B."/>
            <person name="Grigoriev I.V."/>
            <person name="Hibbett D.S."/>
            <person name="Martin F."/>
        </authorList>
    </citation>
    <scope>NUCLEOTIDE SEQUENCE [LARGE SCALE GENOMIC DNA]</scope>
    <source>
        <strain evidence="3">Ve08.2h10</strain>
    </source>
</reference>
<reference evidence="2 3" key="1">
    <citation type="submission" date="2014-04" db="EMBL/GenBank/DDBJ databases">
        <authorList>
            <consortium name="DOE Joint Genome Institute"/>
            <person name="Kuo A."/>
            <person name="Kohler A."/>
            <person name="Jargeat P."/>
            <person name="Nagy L.G."/>
            <person name="Floudas D."/>
            <person name="Copeland A."/>
            <person name="Barry K.W."/>
            <person name="Cichocki N."/>
            <person name="Veneault-Fourrey C."/>
            <person name="LaButti K."/>
            <person name="Lindquist E.A."/>
            <person name="Lipzen A."/>
            <person name="Lundell T."/>
            <person name="Morin E."/>
            <person name="Murat C."/>
            <person name="Sun H."/>
            <person name="Tunlid A."/>
            <person name="Henrissat B."/>
            <person name="Grigoriev I.V."/>
            <person name="Hibbett D.S."/>
            <person name="Martin F."/>
            <person name="Nordberg H.P."/>
            <person name="Cantor M.N."/>
            <person name="Hua S.X."/>
        </authorList>
    </citation>
    <scope>NUCLEOTIDE SEQUENCE [LARGE SCALE GENOMIC DNA]</scope>
    <source>
        <strain evidence="2 3">Ve08.2h10</strain>
    </source>
</reference>
<dbReference type="AlphaFoldDB" id="A0A0D0DGM7"/>
<feature type="region of interest" description="Disordered" evidence="1">
    <location>
        <begin position="90"/>
        <end position="142"/>
    </location>
</feature>
<dbReference type="OrthoDB" id="2690997at2759"/>
<organism evidence="2 3">
    <name type="scientific">Paxillus rubicundulus Ve08.2h10</name>
    <dbReference type="NCBI Taxonomy" id="930991"/>
    <lineage>
        <taxon>Eukaryota</taxon>
        <taxon>Fungi</taxon>
        <taxon>Dikarya</taxon>
        <taxon>Basidiomycota</taxon>
        <taxon>Agaricomycotina</taxon>
        <taxon>Agaricomycetes</taxon>
        <taxon>Agaricomycetidae</taxon>
        <taxon>Boletales</taxon>
        <taxon>Paxilineae</taxon>
        <taxon>Paxillaceae</taxon>
        <taxon>Paxillus</taxon>
    </lineage>
</organism>
<dbReference type="InParanoid" id="A0A0D0DGM7"/>
<dbReference type="HOGENOM" id="CLU_1816411_0_0_1"/>
<dbReference type="Proteomes" id="UP000054538">
    <property type="component" value="Unassembled WGS sequence"/>
</dbReference>
<evidence type="ECO:0000313" key="3">
    <source>
        <dbReference type="Proteomes" id="UP000054538"/>
    </source>
</evidence>
<feature type="compositionally biased region" description="Basic and acidic residues" evidence="1">
    <location>
        <begin position="101"/>
        <end position="111"/>
    </location>
</feature>
<feature type="region of interest" description="Disordered" evidence="1">
    <location>
        <begin position="1"/>
        <end position="60"/>
    </location>
</feature>
<evidence type="ECO:0000256" key="1">
    <source>
        <dbReference type="SAM" id="MobiDB-lite"/>
    </source>
</evidence>
<gene>
    <name evidence="2" type="ORF">PAXRUDRAFT_17739</name>
</gene>
<accession>A0A0D0DGM7</accession>
<proteinExistence type="predicted"/>
<name>A0A0D0DGM7_9AGAM</name>
<evidence type="ECO:0000313" key="2">
    <source>
        <dbReference type="EMBL" id="KIK77085.1"/>
    </source>
</evidence>
<dbReference type="EMBL" id="KN827152">
    <property type="protein sequence ID" value="KIK77085.1"/>
    <property type="molecule type" value="Genomic_DNA"/>
</dbReference>
<sequence length="142" mass="15786">MHRRRDSHSTQPTTTTVKKHSDKCQKGLQSTEMAPHAKQQHCSPSQEVLPAGDLDSIPELDEPYNFTAYNVDAAGFPHPSQLRDMTEFLSSFTGSGESDAEVNRYETKSQEGFDLGSLTSMDEETRSDSESSDTDIKMTQPL</sequence>
<keyword evidence="3" id="KW-1185">Reference proteome</keyword>